<evidence type="ECO:0000313" key="3">
    <source>
        <dbReference type="Proteomes" id="UP000033546"/>
    </source>
</evidence>
<reference evidence="2 3" key="1">
    <citation type="submission" date="2015-02" db="EMBL/GenBank/DDBJ databases">
        <title>Genome Sequencing of Rickettsiales.</title>
        <authorList>
            <person name="Daugherty S.C."/>
            <person name="Su Q."/>
            <person name="Abolude K."/>
            <person name="Beier-Sexton M."/>
            <person name="Carlyon J.A."/>
            <person name="Carter R."/>
            <person name="Day N.P."/>
            <person name="Dumler S.J."/>
            <person name="Dyachenko V."/>
            <person name="Godinez A."/>
            <person name="Kurtti T.J."/>
            <person name="Lichay M."/>
            <person name="Mullins K.E."/>
            <person name="Ott S."/>
            <person name="Pappas-Brown V."/>
            <person name="Paris D.H."/>
            <person name="Patel P."/>
            <person name="Richards A.L."/>
            <person name="Sadzewicz L."/>
            <person name="Sears K."/>
            <person name="Seidman D."/>
            <person name="Sengamalay N."/>
            <person name="Stenos J."/>
            <person name="Tallon L.J."/>
            <person name="Vincent G."/>
            <person name="Fraser C.M."/>
            <person name="Munderloh U."/>
            <person name="Dunning-Hotopp J.C."/>
        </authorList>
    </citation>
    <scope>NUCLEOTIDE SEQUENCE [LARGE SCALE GENOMIC DNA]</scope>
    <source>
        <strain evidence="2 3">EmCRT</strain>
    </source>
</reference>
<proteinExistence type="predicted"/>
<sequence length="51" mass="5855">MNQQDFLPVGYFPLKEYFYCYCNPLQGKAIHKVLVVVVILLVLQSATHLIS</sequence>
<name>A0A0F3NBZ2_9RICK</name>
<accession>A0A0F3NBZ2</accession>
<evidence type="ECO:0000313" key="2">
    <source>
        <dbReference type="EMBL" id="KJV65583.1"/>
    </source>
</evidence>
<dbReference type="EMBL" id="LANU01000002">
    <property type="protein sequence ID" value="KJV65583.1"/>
    <property type="molecule type" value="Genomic_DNA"/>
</dbReference>
<feature type="transmembrane region" description="Helical" evidence="1">
    <location>
        <begin position="33"/>
        <end position="50"/>
    </location>
</feature>
<organism evidence="2 3">
    <name type="scientific">Ehrlichia cf. muris str. EmCRT</name>
    <dbReference type="NCBI Taxonomy" id="1359167"/>
    <lineage>
        <taxon>Bacteria</taxon>
        <taxon>Pseudomonadati</taxon>
        <taxon>Pseudomonadota</taxon>
        <taxon>Alphaproteobacteria</taxon>
        <taxon>Rickettsiales</taxon>
        <taxon>Anaplasmataceae</taxon>
        <taxon>Ehrlichia</taxon>
    </lineage>
</organism>
<dbReference type="AlphaFoldDB" id="A0A0F3NBZ2"/>
<protein>
    <submittedName>
        <fullName evidence="2">Uncharacterized protein</fullName>
    </submittedName>
</protein>
<gene>
    <name evidence="2" type="ORF">EMUCRT_0528</name>
</gene>
<evidence type="ECO:0000256" key="1">
    <source>
        <dbReference type="SAM" id="Phobius"/>
    </source>
</evidence>
<keyword evidence="1" id="KW-0812">Transmembrane</keyword>
<keyword evidence="1" id="KW-0472">Membrane</keyword>
<comment type="caution">
    <text evidence="2">The sequence shown here is derived from an EMBL/GenBank/DDBJ whole genome shotgun (WGS) entry which is preliminary data.</text>
</comment>
<dbReference type="Proteomes" id="UP000033546">
    <property type="component" value="Unassembled WGS sequence"/>
</dbReference>
<keyword evidence="1" id="KW-1133">Transmembrane helix</keyword>